<evidence type="ECO:0000259" key="8">
    <source>
        <dbReference type="Pfam" id="PF00345"/>
    </source>
</evidence>
<dbReference type="InterPro" id="IPR001829">
    <property type="entry name" value="Pili_assmbl_chaperone_bac"/>
</dbReference>
<dbReference type="Gene3D" id="2.60.40.10">
    <property type="entry name" value="Immunoglobulins"/>
    <property type="match status" value="2"/>
</dbReference>
<evidence type="ECO:0000256" key="7">
    <source>
        <dbReference type="SAM" id="Phobius"/>
    </source>
</evidence>
<dbReference type="PANTHER" id="PTHR30251:SF11">
    <property type="entry name" value="CHAPERONE PROTEIN FIMC-RELATED"/>
    <property type="match status" value="1"/>
</dbReference>
<dbReference type="HOGENOM" id="CLU_070768_2_1_6"/>
<dbReference type="STRING" id="1141662.OOA_08552"/>
<dbReference type="AlphaFoldDB" id="K8X1D8"/>
<dbReference type="PATRIC" id="fig|1141662.3.peg.1736"/>
<evidence type="ECO:0000313" key="11">
    <source>
        <dbReference type="Proteomes" id="UP000009336"/>
    </source>
</evidence>
<evidence type="ECO:0000313" key="10">
    <source>
        <dbReference type="EMBL" id="EKT62285.1"/>
    </source>
</evidence>
<dbReference type="RefSeq" id="WP_008911731.1">
    <property type="nucleotide sequence ID" value="NZ_KB233222.1"/>
</dbReference>
<keyword evidence="7" id="KW-0472">Membrane</keyword>
<feature type="domain" description="Pili assembly chaperone C-terminal" evidence="9">
    <location>
        <begin position="171"/>
        <end position="226"/>
    </location>
</feature>
<dbReference type="InterPro" id="IPR036316">
    <property type="entry name" value="Pili_assmbl_chap_C_dom_sf"/>
</dbReference>
<dbReference type="Proteomes" id="UP000009336">
    <property type="component" value="Unassembled WGS sequence"/>
</dbReference>
<dbReference type="InterPro" id="IPR050643">
    <property type="entry name" value="Periplasmic_pilus_chap"/>
</dbReference>
<feature type="domain" description="Pili assembly chaperone N-terminal" evidence="8">
    <location>
        <begin position="30"/>
        <end position="149"/>
    </location>
</feature>
<comment type="caution">
    <text evidence="10">The sequence shown here is derived from an EMBL/GenBank/DDBJ whole genome shotgun (WGS) entry which is preliminary data.</text>
</comment>
<comment type="similarity">
    <text evidence="2">Belongs to the periplasmic pilus chaperone family.</text>
</comment>
<protein>
    <submittedName>
        <fullName evidence="10">Fimbrial chaperone protein FimC</fullName>
    </submittedName>
</protein>
<dbReference type="Pfam" id="PF00345">
    <property type="entry name" value="PapD_N"/>
    <property type="match status" value="1"/>
</dbReference>
<evidence type="ECO:0000256" key="6">
    <source>
        <dbReference type="ARBA" id="ARBA00023186"/>
    </source>
</evidence>
<accession>K8X1D8</accession>
<keyword evidence="7" id="KW-1133">Transmembrane helix</keyword>
<gene>
    <name evidence="10" type="ORF">OOA_08552</name>
</gene>
<dbReference type="eggNOG" id="COG3121">
    <property type="taxonomic scope" value="Bacteria"/>
</dbReference>
<dbReference type="FunFam" id="2.60.40.10:FF:000458">
    <property type="entry name" value="Molecular chaperone FimC"/>
    <property type="match status" value="1"/>
</dbReference>
<evidence type="ECO:0000256" key="3">
    <source>
        <dbReference type="ARBA" id="ARBA00022558"/>
    </source>
</evidence>
<dbReference type="SUPFAM" id="SSF49584">
    <property type="entry name" value="Periplasmic chaperone C-domain"/>
    <property type="match status" value="1"/>
</dbReference>
<feature type="transmembrane region" description="Helical" evidence="7">
    <location>
        <begin position="12"/>
        <end position="35"/>
    </location>
</feature>
<dbReference type="InterPro" id="IPR008962">
    <property type="entry name" value="PapD-like_sf"/>
</dbReference>
<dbReference type="InterPro" id="IPR013783">
    <property type="entry name" value="Ig-like_fold"/>
</dbReference>
<dbReference type="SUPFAM" id="SSF49354">
    <property type="entry name" value="PapD-like"/>
    <property type="match status" value="1"/>
</dbReference>
<proteinExistence type="inferred from homology"/>
<dbReference type="PANTHER" id="PTHR30251">
    <property type="entry name" value="PILUS ASSEMBLY CHAPERONE"/>
    <property type="match status" value="1"/>
</dbReference>
<dbReference type="EMBL" id="AKKL01000021">
    <property type="protein sequence ID" value="EKT62285.1"/>
    <property type="molecule type" value="Genomic_DNA"/>
</dbReference>
<keyword evidence="3" id="KW-1029">Fimbrium biogenesis</keyword>
<reference evidence="10 11" key="1">
    <citation type="journal article" date="2012" name="BMC Genomics">
        <title>Comparative genomics of bacteria in the genus Providencia isolated from wild Drosophila melanogaster.</title>
        <authorList>
            <person name="Galac M.R."/>
            <person name="Lazzaro B.P."/>
        </authorList>
    </citation>
    <scope>NUCLEOTIDE SEQUENCE [LARGE SCALE GENOMIC DNA]</scope>
    <source>
        <strain evidence="10 11">DSM 19968</strain>
    </source>
</reference>
<keyword evidence="6" id="KW-0143">Chaperone</keyword>
<keyword evidence="7" id="KW-0812">Transmembrane</keyword>
<comment type="subcellular location">
    <subcellularLocation>
        <location evidence="1">Periplasm</location>
    </subcellularLocation>
</comment>
<dbReference type="GO" id="GO:0071555">
    <property type="term" value="P:cell wall organization"/>
    <property type="evidence" value="ECO:0007669"/>
    <property type="project" value="InterPro"/>
</dbReference>
<evidence type="ECO:0000256" key="4">
    <source>
        <dbReference type="ARBA" id="ARBA00022729"/>
    </source>
</evidence>
<name>K8X1D8_9GAMM</name>
<keyword evidence="4" id="KW-0732">Signal</keyword>
<dbReference type="PRINTS" id="PR00969">
    <property type="entry name" value="CHAPERONPILI"/>
</dbReference>
<organism evidence="10 11">
    <name type="scientific">Providencia burhodogranariea DSM 19968</name>
    <dbReference type="NCBI Taxonomy" id="1141662"/>
    <lineage>
        <taxon>Bacteria</taxon>
        <taxon>Pseudomonadati</taxon>
        <taxon>Pseudomonadota</taxon>
        <taxon>Gammaproteobacteria</taxon>
        <taxon>Enterobacterales</taxon>
        <taxon>Morganellaceae</taxon>
        <taxon>Providencia</taxon>
    </lineage>
</organism>
<dbReference type="InterPro" id="IPR016148">
    <property type="entry name" value="Pili_assmbl_chaperone_C"/>
</dbReference>
<sequence length="234" mass="26278">MSKLISLIKKIYFLMPVIAFVMPTVSVAGGIALGATRIIYPLEAKQISLAINNTDEKNRFLIQSWVDDSSDKKTKDFIITPPLFVSKPKSENTIRIINAGANLPKDRESLFWLNSKAIPSIDRTEIEDKNVLQIAVLARVKIFVRPEGLTMKSGEAYKMLKFNRVNDELNIDNPTPYYLTIINMKIGNNEVASTMVSPLSNKRIKLPRGTMGRLSYQTINDYGANTPLIETNLN</sequence>
<dbReference type="GO" id="GO:0030288">
    <property type="term" value="C:outer membrane-bounded periplasmic space"/>
    <property type="evidence" value="ECO:0007669"/>
    <property type="project" value="InterPro"/>
</dbReference>
<keyword evidence="5" id="KW-0574">Periplasm</keyword>
<dbReference type="InterPro" id="IPR016147">
    <property type="entry name" value="Pili_assmbl_chaperone_N"/>
</dbReference>
<evidence type="ECO:0000256" key="2">
    <source>
        <dbReference type="ARBA" id="ARBA00007399"/>
    </source>
</evidence>
<evidence type="ECO:0000256" key="5">
    <source>
        <dbReference type="ARBA" id="ARBA00022764"/>
    </source>
</evidence>
<evidence type="ECO:0000259" key="9">
    <source>
        <dbReference type="Pfam" id="PF02753"/>
    </source>
</evidence>
<evidence type="ECO:0000256" key="1">
    <source>
        <dbReference type="ARBA" id="ARBA00004418"/>
    </source>
</evidence>
<keyword evidence="11" id="KW-1185">Reference proteome</keyword>
<dbReference type="Pfam" id="PF02753">
    <property type="entry name" value="PapD_C"/>
    <property type="match status" value="1"/>
</dbReference>